<keyword evidence="2" id="KW-0645">Protease</keyword>
<accession>A0AAD5VJB2</accession>
<comment type="caution">
    <text evidence="4">The sequence shown here is derived from an EMBL/GenBank/DDBJ whole genome shotgun (WGS) entry which is preliminary data.</text>
</comment>
<name>A0AAD5VJB2_9AGAR</name>
<dbReference type="GO" id="GO:0004197">
    <property type="term" value="F:cysteine-type endopeptidase activity"/>
    <property type="evidence" value="ECO:0007669"/>
    <property type="project" value="InterPro"/>
</dbReference>
<gene>
    <name evidence="4" type="ORF">NP233_g11208</name>
</gene>
<evidence type="ECO:0000313" key="4">
    <source>
        <dbReference type="EMBL" id="KAJ3559658.1"/>
    </source>
</evidence>
<dbReference type="GO" id="GO:0006915">
    <property type="term" value="P:apoptotic process"/>
    <property type="evidence" value="ECO:0007669"/>
    <property type="project" value="UniProtKB-KW"/>
</dbReference>
<keyword evidence="5" id="KW-1185">Reference proteome</keyword>
<evidence type="ECO:0000256" key="2">
    <source>
        <dbReference type="ARBA" id="ARBA00022807"/>
    </source>
</evidence>
<feature type="domain" description="Peptidase C14 caspase" evidence="3">
    <location>
        <begin position="8"/>
        <end position="91"/>
    </location>
</feature>
<dbReference type="InterPro" id="IPR011600">
    <property type="entry name" value="Pept_C14_caspase"/>
</dbReference>
<dbReference type="SUPFAM" id="SSF52129">
    <property type="entry name" value="Caspase-like"/>
    <property type="match status" value="1"/>
</dbReference>
<keyword evidence="2" id="KW-0788">Thiol protease</keyword>
<reference evidence="4" key="1">
    <citation type="submission" date="2022-07" db="EMBL/GenBank/DDBJ databases">
        <title>Genome Sequence of Leucocoprinus birnbaumii.</title>
        <authorList>
            <person name="Buettner E."/>
        </authorList>
    </citation>
    <scope>NUCLEOTIDE SEQUENCE</scope>
    <source>
        <strain evidence="4">VT141</strain>
    </source>
</reference>
<dbReference type="Gene3D" id="3.40.50.1460">
    <property type="match status" value="1"/>
</dbReference>
<dbReference type="Pfam" id="PF00656">
    <property type="entry name" value="Peptidase_C14"/>
    <property type="match status" value="1"/>
</dbReference>
<keyword evidence="1" id="KW-0053">Apoptosis</keyword>
<dbReference type="EMBL" id="JANIEX010001287">
    <property type="protein sequence ID" value="KAJ3559658.1"/>
    <property type="molecule type" value="Genomic_DNA"/>
</dbReference>
<dbReference type="GO" id="GO:0006508">
    <property type="term" value="P:proteolysis"/>
    <property type="evidence" value="ECO:0007669"/>
    <property type="project" value="InterPro"/>
</dbReference>
<evidence type="ECO:0000256" key="1">
    <source>
        <dbReference type="ARBA" id="ARBA00022703"/>
    </source>
</evidence>
<protein>
    <recommendedName>
        <fullName evidence="3">Peptidase C14 caspase domain-containing protein</fullName>
    </recommendedName>
</protein>
<dbReference type="AlphaFoldDB" id="A0AAD5VJB2"/>
<sequence length="589" mass="65207">MEPFSVNCLVIGINKYAHYKELQGATQDATNVRRYLIECANVSPDNIIFLVDEEAKRGAIISAFQQLQSVAESDDKANFLVYFAGYGAKSEIPEFWSIACHEPPDCVEAICPADVGDDVPPIPLCTISQFMNWLSTTQGNSALILDCGYTCPTSITRQNGWEARFSPRGLACRFVLPPGCDAEILGRIPQPNDLFLSQCNVWYLCLGASGTGGTAFEDAAKGEGLFTAKLLGTLHEREHQGSLSWSSLVHEMNSTTRQTPECIGGMNACEAFQKFFGAQLENTPESSLSEQMAINWVGPELTASSNNLDWLRSRCEPTWRRLPNLASIVEDTEHADVVFTVEETAVFVDHHFPPVSQYTGSRLLMTTKGIGGRSVPDILNSVVHFRRIFKLSGIYGSDPNIQLQMHELEYGENSLRASGDNILAEPVHGGPDIVVMRRSNPPPSYGFRITNTTDKLLHFHIYILDPATLKITQWYSSSEMGSHDGRERALLPHSSMTLGYHIYDGGFMHPLELPRHLESEKNVVFIKMLLTDRSRSLRRKVATPTHCRGTGSGGKGPTRLSILPDEVWAASNWTLLQLYSTRFGAINVG</sequence>
<dbReference type="InterPro" id="IPR029030">
    <property type="entry name" value="Caspase-like_dom_sf"/>
</dbReference>
<proteinExistence type="predicted"/>
<dbReference type="Proteomes" id="UP001213000">
    <property type="component" value="Unassembled WGS sequence"/>
</dbReference>
<keyword evidence="2" id="KW-0378">Hydrolase</keyword>
<organism evidence="4 5">
    <name type="scientific">Leucocoprinus birnbaumii</name>
    <dbReference type="NCBI Taxonomy" id="56174"/>
    <lineage>
        <taxon>Eukaryota</taxon>
        <taxon>Fungi</taxon>
        <taxon>Dikarya</taxon>
        <taxon>Basidiomycota</taxon>
        <taxon>Agaricomycotina</taxon>
        <taxon>Agaricomycetes</taxon>
        <taxon>Agaricomycetidae</taxon>
        <taxon>Agaricales</taxon>
        <taxon>Agaricineae</taxon>
        <taxon>Agaricaceae</taxon>
        <taxon>Leucocoprinus</taxon>
    </lineage>
</organism>
<evidence type="ECO:0000259" key="3">
    <source>
        <dbReference type="Pfam" id="PF00656"/>
    </source>
</evidence>
<evidence type="ECO:0000313" key="5">
    <source>
        <dbReference type="Proteomes" id="UP001213000"/>
    </source>
</evidence>